<dbReference type="Pfam" id="PF03544">
    <property type="entry name" value="TonB_C"/>
    <property type="match status" value="1"/>
</dbReference>
<gene>
    <name evidence="12" type="ORF">HMPREF9151_00255</name>
</gene>
<dbReference type="PROSITE" id="PS51257">
    <property type="entry name" value="PROKAR_LIPOPROTEIN"/>
    <property type="match status" value="1"/>
</dbReference>
<accession>L1NJQ7</accession>
<organism evidence="12 13">
    <name type="scientific">Hoylesella saccharolytica F0055</name>
    <dbReference type="NCBI Taxonomy" id="1127699"/>
    <lineage>
        <taxon>Bacteria</taxon>
        <taxon>Pseudomonadati</taxon>
        <taxon>Bacteroidota</taxon>
        <taxon>Bacteroidia</taxon>
        <taxon>Bacteroidales</taxon>
        <taxon>Prevotellaceae</taxon>
        <taxon>Hoylesella</taxon>
    </lineage>
</organism>
<keyword evidence="6" id="KW-0812">Transmembrane</keyword>
<keyword evidence="9" id="KW-0472">Membrane</keyword>
<keyword evidence="5" id="KW-0997">Cell inner membrane</keyword>
<dbReference type="PATRIC" id="fig|1127699.3.peg.225"/>
<feature type="domain" description="TonB C-terminal" evidence="11">
    <location>
        <begin position="58"/>
        <end position="148"/>
    </location>
</feature>
<comment type="similarity">
    <text evidence="2">Belongs to the TonB family.</text>
</comment>
<dbReference type="Proteomes" id="UP000010433">
    <property type="component" value="Unassembled WGS sequence"/>
</dbReference>
<evidence type="ECO:0000256" key="5">
    <source>
        <dbReference type="ARBA" id="ARBA00022519"/>
    </source>
</evidence>
<evidence type="ECO:0000256" key="2">
    <source>
        <dbReference type="ARBA" id="ARBA00006555"/>
    </source>
</evidence>
<dbReference type="PANTHER" id="PTHR33446:SF2">
    <property type="entry name" value="PROTEIN TONB"/>
    <property type="match status" value="1"/>
</dbReference>
<dbReference type="GO" id="GO:0055085">
    <property type="term" value="P:transmembrane transport"/>
    <property type="evidence" value="ECO:0007669"/>
    <property type="project" value="InterPro"/>
</dbReference>
<evidence type="ECO:0000256" key="3">
    <source>
        <dbReference type="ARBA" id="ARBA00022448"/>
    </source>
</evidence>
<dbReference type="InterPro" id="IPR051045">
    <property type="entry name" value="TonB-dependent_transducer"/>
</dbReference>
<keyword evidence="7" id="KW-0653">Protein transport</keyword>
<name>L1NJQ7_9BACT</name>
<keyword evidence="13" id="KW-1185">Reference proteome</keyword>
<evidence type="ECO:0000256" key="9">
    <source>
        <dbReference type="ARBA" id="ARBA00023136"/>
    </source>
</evidence>
<dbReference type="PANTHER" id="PTHR33446">
    <property type="entry name" value="PROTEIN TONB-RELATED"/>
    <property type="match status" value="1"/>
</dbReference>
<dbReference type="Gene3D" id="3.30.1150.10">
    <property type="match status" value="1"/>
</dbReference>
<evidence type="ECO:0000313" key="12">
    <source>
        <dbReference type="EMBL" id="EKY03613.1"/>
    </source>
</evidence>
<keyword evidence="4" id="KW-1003">Cell membrane</keyword>
<dbReference type="GO" id="GO:0031992">
    <property type="term" value="F:energy transducer activity"/>
    <property type="evidence" value="ECO:0007669"/>
    <property type="project" value="TreeGrafter"/>
</dbReference>
<dbReference type="FunFam" id="3.30.1150.10:FF:000002">
    <property type="entry name" value="Energy transducer TonB"/>
    <property type="match status" value="1"/>
</dbReference>
<dbReference type="NCBIfam" id="TIGR01352">
    <property type="entry name" value="tonB_Cterm"/>
    <property type="match status" value="1"/>
</dbReference>
<dbReference type="SUPFAM" id="SSF74653">
    <property type="entry name" value="TolA/TonB C-terminal domain"/>
    <property type="match status" value="1"/>
</dbReference>
<reference evidence="12 13" key="1">
    <citation type="submission" date="2012-05" db="EMBL/GenBank/DDBJ databases">
        <authorList>
            <person name="Weinstock G."/>
            <person name="Sodergren E."/>
            <person name="Lobos E.A."/>
            <person name="Fulton L."/>
            <person name="Fulton R."/>
            <person name="Courtney L."/>
            <person name="Fronick C."/>
            <person name="O'Laughlin M."/>
            <person name="Godfrey J."/>
            <person name="Wilson R.M."/>
            <person name="Miner T."/>
            <person name="Farmer C."/>
            <person name="Delehaunty K."/>
            <person name="Cordes M."/>
            <person name="Minx P."/>
            <person name="Tomlinson C."/>
            <person name="Chen J."/>
            <person name="Wollam A."/>
            <person name="Pepin K.H."/>
            <person name="Bhonagiri V."/>
            <person name="Zhang X."/>
            <person name="Suruliraj S."/>
            <person name="Warren W."/>
            <person name="Mitreva M."/>
            <person name="Mardis E.R."/>
            <person name="Wilson R.K."/>
        </authorList>
    </citation>
    <scope>NUCLEOTIDE SEQUENCE [LARGE SCALE GENOMIC DNA]</scope>
    <source>
        <strain evidence="12 13">F0055</strain>
    </source>
</reference>
<evidence type="ECO:0000256" key="8">
    <source>
        <dbReference type="ARBA" id="ARBA00022989"/>
    </source>
</evidence>
<keyword evidence="10" id="KW-0732">Signal</keyword>
<evidence type="ECO:0000259" key="11">
    <source>
        <dbReference type="PROSITE" id="PS52015"/>
    </source>
</evidence>
<dbReference type="InterPro" id="IPR037682">
    <property type="entry name" value="TonB_C"/>
</dbReference>
<dbReference type="EMBL" id="AMEP01000029">
    <property type="protein sequence ID" value="EKY03613.1"/>
    <property type="molecule type" value="Genomic_DNA"/>
</dbReference>
<dbReference type="AlphaFoldDB" id="L1NJQ7"/>
<evidence type="ECO:0000313" key="13">
    <source>
        <dbReference type="Proteomes" id="UP000010433"/>
    </source>
</evidence>
<dbReference type="GO" id="GO:0098797">
    <property type="term" value="C:plasma membrane protein complex"/>
    <property type="evidence" value="ECO:0007669"/>
    <property type="project" value="TreeGrafter"/>
</dbReference>
<evidence type="ECO:0000256" key="1">
    <source>
        <dbReference type="ARBA" id="ARBA00004383"/>
    </source>
</evidence>
<sequence length="148" mass="16528">MQKKLFLSIIAAAWLIACNITTVARAQKTSKTATVKCENKVENDSIFEVCEELPLFPGGNMALMMYLNENVKYPAMASAHREQGRVIVGFVVEKNGSLSNIRVVRSVSPLLDAEALRVIKAMPNWTPGRHEGKPVRVKYNIPIQFKLQ</sequence>
<evidence type="ECO:0000256" key="10">
    <source>
        <dbReference type="SAM" id="SignalP"/>
    </source>
</evidence>
<comment type="caution">
    <text evidence="12">The sequence shown here is derived from an EMBL/GenBank/DDBJ whole genome shotgun (WGS) entry which is preliminary data.</text>
</comment>
<evidence type="ECO:0000256" key="6">
    <source>
        <dbReference type="ARBA" id="ARBA00022692"/>
    </source>
</evidence>
<comment type="subcellular location">
    <subcellularLocation>
        <location evidence="1">Cell inner membrane</location>
        <topology evidence="1">Single-pass membrane protein</topology>
        <orientation evidence="1">Periplasmic side</orientation>
    </subcellularLocation>
</comment>
<dbReference type="GO" id="GO:0015031">
    <property type="term" value="P:protein transport"/>
    <property type="evidence" value="ECO:0007669"/>
    <property type="project" value="UniProtKB-KW"/>
</dbReference>
<dbReference type="RefSeq" id="WP_009163430.1">
    <property type="nucleotide sequence ID" value="NZ_KB291029.1"/>
</dbReference>
<dbReference type="InterPro" id="IPR006260">
    <property type="entry name" value="TonB/TolA_C"/>
</dbReference>
<keyword evidence="8" id="KW-1133">Transmembrane helix</keyword>
<proteinExistence type="inferred from homology"/>
<evidence type="ECO:0000256" key="4">
    <source>
        <dbReference type="ARBA" id="ARBA00022475"/>
    </source>
</evidence>
<evidence type="ECO:0000256" key="7">
    <source>
        <dbReference type="ARBA" id="ARBA00022927"/>
    </source>
</evidence>
<dbReference type="PROSITE" id="PS52015">
    <property type="entry name" value="TONB_CTD"/>
    <property type="match status" value="1"/>
</dbReference>
<feature type="chain" id="PRO_5003954693" evidence="10">
    <location>
        <begin position="27"/>
        <end position="148"/>
    </location>
</feature>
<protein>
    <submittedName>
        <fullName evidence="12">TonB-dependent receptor</fullName>
    </submittedName>
</protein>
<dbReference type="HOGENOM" id="CLU_065795_3_2_10"/>
<feature type="signal peptide" evidence="10">
    <location>
        <begin position="1"/>
        <end position="26"/>
    </location>
</feature>
<keyword evidence="3" id="KW-0813">Transport</keyword>
<keyword evidence="12" id="KW-0675">Receptor</keyword>
<dbReference type="OrthoDB" id="9814002at2"/>
<dbReference type="STRING" id="1127699.HMPREF9151_00255"/>